<sequence>MNMAAEILDEEGNSYLTQSYRFYNPAVSYMCNSALPQTYPRIVKCLYNSVVSISIYDII</sequence>
<evidence type="ECO:0000313" key="1">
    <source>
        <dbReference type="EMBL" id="VDD29663.1"/>
    </source>
</evidence>
<feature type="non-terminal residue" evidence="1">
    <location>
        <position position="59"/>
    </location>
</feature>
<dbReference type="AlphaFoldDB" id="A0A3P6DEU7"/>
<organism evidence="1">
    <name type="scientific">Brassica oleracea</name>
    <name type="common">Wild cabbage</name>
    <dbReference type="NCBI Taxonomy" id="3712"/>
    <lineage>
        <taxon>Eukaryota</taxon>
        <taxon>Viridiplantae</taxon>
        <taxon>Streptophyta</taxon>
        <taxon>Embryophyta</taxon>
        <taxon>Tracheophyta</taxon>
        <taxon>Spermatophyta</taxon>
        <taxon>Magnoliopsida</taxon>
        <taxon>eudicotyledons</taxon>
        <taxon>Gunneridae</taxon>
        <taxon>Pentapetalae</taxon>
        <taxon>rosids</taxon>
        <taxon>malvids</taxon>
        <taxon>Brassicales</taxon>
        <taxon>Brassicaceae</taxon>
        <taxon>Brassiceae</taxon>
        <taxon>Brassica</taxon>
    </lineage>
</organism>
<proteinExistence type="predicted"/>
<reference evidence="1" key="1">
    <citation type="submission" date="2018-11" db="EMBL/GenBank/DDBJ databases">
        <authorList>
            <consortium name="Genoscope - CEA"/>
            <person name="William W."/>
        </authorList>
    </citation>
    <scope>NUCLEOTIDE SEQUENCE</scope>
</reference>
<accession>A0A3P6DEU7</accession>
<gene>
    <name evidence="1" type="ORF">BOLC9T54986H</name>
</gene>
<name>A0A3P6DEU7_BRAOL</name>
<protein>
    <submittedName>
        <fullName evidence="1">Uncharacterized protein</fullName>
    </submittedName>
</protein>
<dbReference type="EMBL" id="LR031875">
    <property type="protein sequence ID" value="VDD29663.1"/>
    <property type="molecule type" value="Genomic_DNA"/>
</dbReference>